<dbReference type="EMBL" id="FRAG01000016">
    <property type="protein sequence ID" value="SHJ92955.1"/>
    <property type="molecule type" value="Genomic_DNA"/>
</dbReference>
<dbReference type="GO" id="GO:0003677">
    <property type="term" value="F:DNA binding"/>
    <property type="evidence" value="ECO:0007669"/>
    <property type="project" value="InterPro"/>
</dbReference>
<organism evidence="3 4">
    <name type="scientific">Paramaledivibacter caminithermalis (strain DSM 15212 / CIP 107654 / DViRD3)</name>
    <name type="common">Clostridium caminithermale</name>
    <dbReference type="NCBI Taxonomy" id="1121301"/>
    <lineage>
        <taxon>Bacteria</taxon>
        <taxon>Bacillati</taxon>
        <taxon>Bacillota</taxon>
        <taxon>Clostridia</taxon>
        <taxon>Peptostreptococcales</taxon>
        <taxon>Caminicellaceae</taxon>
        <taxon>Paramaledivibacter</taxon>
    </lineage>
</organism>
<dbReference type="SUPFAM" id="SSF56349">
    <property type="entry name" value="DNA breaking-rejoining enzymes"/>
    <property type="match status" value="1"/>
</dbReference>
<dbReference type="RefSeq" id="WP_073148800.1">
    <property type="nucleotide sequence ID" value="NZ_FRAG01000016.1"/>
</dbReference>
<keyword evidence="4" id="KW-1185">Reference proteome</keyword>
<evidence type="ECO:0000256" key="1">
    <source>
        <dbReference type="ARBA" id="ARBA00023172"/>
    </source>
</evidence>
<name>A0A1M6NB82_PARC5</name>
<gene>
    <name evidence="3" type="ORF">SAMN02745912_01648</name>
</gene>
<proteinExistence type="predicted"/>
<reference evidence="4" key="1">
    <citation type="submission" date="2016-11" db="EMBL/GenBank/DDBJ databases">
        <authorList>
            <person name="Varghese N."/>
            <person name="Submissions S."/>
        </authorList>
    </citation>
    <scope>NUCLEOTIDE SEQUENCE [LARGE SCALE GENOMIC DNA]</scope>
    <source>
        <strain evidence="4">DSM 15212 / CIP 107654 / DViRD3</strain>
    </source>
</reference>
<dbReference type="OrthoDB" id="9148007at2"/>
<dbReference type="GO" id="GO:0006310">
    <property type="term" value="P:DNA recombination"/>
    <property type="evidence" value="ECO:0007669"/>
    <property type="project" value="UniProtKB-KW"/>
</dbReference>
<dbReference type="GO" id="GO:0015074">
    <property type="term" value="P:DNA integration"/>
    <property type="evidence" value="ECO:0007669"/>
    <property type="project" value="InterPro"/>
</dbReference>
<dbReference type="STRING" id="1121301.SAMN02745912_01648"/>
<feature type="domain" description="Tyr recombinase" evidence="2">
    <location>
        <begin position="285"/>
        <end position="466"/>
    </location>
</feature>
<keyword evidence="1" id="KW-0233">DNA recombination</keyword>
<dbReference type="InterPro" id="IPR011010">
    <property type="entry name" value="DNA_brk_join_enz"/>
</dbReference>
<dbReference type="Proteomes" id="UP000184465">
    <property type="component" value="Unassembled WGS sequence"/>
</dbReference>
<evidence type="ECO:0000259" key="2">
    <source>
        <dbReference type="PROSITE" id="PS51898"/>
    </source>
</evidence>
<dbReference type="Pfam" id="PF00589">
    <property type="entry name" value="Phage_integrase"/>
    <property type="match status" value="1"/>
</dbReference>
<accession>A0A1M6NB82</accession>
<sequence length="479" mass="57234">MFDVDYDLLEEARKNYKLLIRTNRTSQENIKNHVTVKILESLGYDSMDFDYESSFSGKSNKRVDISIRVGDDKIYIELKNGNKHLDVGDIEQLHDYLNKDECEWGILTNGRRIVLINYKINTFPNSTYTSKKENKTVFDIDIFKSEQLEYLVFLTKEAIFDTEVTNYFKLISQFKAIKYPDGGNSWKVYKGTLYNFFRYYSFKKKEFIPLEQIRINEFKDFLLYEKEKKSKINRKPDKLNTFANKYSHIRTMFTELKRNNLLGPHNFEEPRSKLLELFMDKKLDEDEDILSLDNIKTILDYLELNSENSLRDKLIFLLCVYMGLERFTLINLNKDNFDLKRKVIIIEEKRIPLPEILCNYVKELFNINKKNGIKGSYLFYSYYDKRYRRITESNMNDIFNKIKNIDLLDKKWTKFSPRTIRKHLIKQMFYNKYSIEQISYITGMNVNSISKIISQEDIISNVKISKRIISSHPFCNIIN</sequence>
<dbReference type="PROSITE" id="PS51898">
    <property type="entry name" value="TYR_RECOMBINASE"/>
    <property type="match status" value="1"/>
</dbReference>
<dbReference type="AlphaFoldDB" id="A0A1M6NB82"/>
<dbReference type="InterPro" id="IPR029464">
    <property type="entry name" value="HSDR_N"/>
</dbReference>
<protein>
    <submittedName>
        <fullName evidence="3">Type I restriction enzyme R protein N terminus (HSDR_N)</fullName>
    </submittedName>
</protein>
<evidence type="ECO:0000313" key="3">
    <source>
        <dbReference type="EMBL" id="SHJ92955.1"/>
    </source>
</evidence>
<dbReference type="InterPro" id="IPR002104">
    <property type="entry name" value="Integrase_catalytic"/>
</dbReference>
<dbReference type="CDD" id="cd00397">
    <property type="entry name" value="DNA_BRE_C"/>
    <property type="match status" value="1"/>
</dbReference>
<dbReference type="Gene3D" id="1.10.443.10">
    <property type="entry name" value="Intergrase catalytic core"/>
    <property type="match status" value="1"/>
</dbReference>
<dbReference type="Pfam" id="PF13588">
    <property type="entry name" value="HSDR_N_2"/>
    <property type="match status" value="1"/>
</dbReference>
<dbReference type="InterPro" id="IPR013762">
    <property type="entry name" value="Integrase-like_cat_sf"/>
</dbReference>
<evidence type="ECO:0000313" key="4">
    <source>
        <dbReference type="Proteomes" id="UP000184465"/>
    </source>
</evidence>